<evidence type="ECO:0000313" key="3">
    <source>
        <dbReference type="EMBL" id="NEG78352.1"/>
    </source>
</evidence>
<evidence type="ECO:0000313" key="4">
    <source>
        <dbReference type="Proteomes" id="UP000469763"/>
    </source>
</evidence>
<feature type="transmembrane region" description="Helical" evidence="1">
    <location>
        <begin position="485"/>
        <end position="511"/>
    </location>
</feature>
<feature type="transmembrane region" description="Helical" evidence="1">
    <location>
        <begin position="313"/>
        <end position="330"/>
    </location>
</feature>
<feature type="transmembrane region" description="Helical" evidence="1">
    <location>
        <begin position="610"/>
        <end position="625"/>
    </location>
</feature>
<feature type="transmembrane region" description="Helical" evidence="1">
    <location>
        <begin position="770"/>
        <end position="793"/>
    </location>
</feature>
<sequence>MTFETSTDAGVQQILVNALAARPRGVRQDVDMTVVAVVTVEKDRRFLADTVRAVLAQRTLPGVVIVADCSGQTPKPVYSTMEVIRPHAPRVDRLPQVATAQVQLVGVKGAASFGDAVDKALRAARLPETAESVWLLHDDSRPRDPSCLETLVEAHRNVPGASVIGAKQLAWDSDALHNVGYYAAPHHRVASLVVDGEPDQEQYDGRQDVFAVSLAGALVPLSVWRTLGGADGWFTSFGESKDFCRRVCLNGGRVLVVPKAVIAHRRARLEGVRTRSGEAVDEDDALNSALQRITASQRYRITDVRRGRWPLQWLWLLVKSFGLFFALLFAKKPYEAACELALPWRALAGVAGASRARKRVARQSVTSLGRLGVLVANRQQLKRWRERMRAFESQRYVTLLSPLAKAHLRRQWRVRASWAAVMAVALAAAVTALRWNVVRGLFAGGRLASETLLPTGASYGQLVDAATTPYSFGLGVGLAGPPSPFLLVLAGAAVLTGGNVAAAMALIYLAAAPLSALSFWALAGVFTRSNPVRVVCGLLWGTLAAAMGLYHAGNLAMLVFMAFLPAAFAFTFRATAMYLTEDPVKPVASVQRAALASLCFIPVVDAEPQTLLPLLLVFVAFLMLVRRHRPTLLLIPVPAAFTLAPTLVNAVRHIGSGEWRELFADVMLPSSAANGAPQAMSLADITAHAFGLELPASWTDVPAAEHWLGVLAIVSVLALAALAVAALLLPMALRMSRMMWVVIIAGALLSLVSARVAVGVDGEGQVAGSVLPGFAMAMLGVIACVCQVAGGAVKRFNPLVGMMTSDRRAAQRDGKTAWARIGRTALTVALACFVALWGALGAQRTLAAGGVTATDRGLPMVAVDYLDQNPAHRILALSAQSSTVVDFTVMRTARGEIIDNTPVVHARVVSGLEDDATGRMATAASQLLSNGDAEAIRTLSDLGFGGVFVAPASGDVTDDPSYDALVSNITASEGTQSVVSNASGTYFRLTLADAATQGVDLTGLEDARANVWRWAWLWGAGVVVVLYVLVALPSIRRREQEQA</sequence>
<evidence type="ECO:0000256" key="1">
    <source>
        <dbReference type="SAM" id="Phobius"/>
    </source>
</evidence>
<dbReference type="AlphaFoldDB" id="A0A7K3TH18"/>
<reference evidence="3 4" key="1">
    <citation type="submission" date="2019-10" db="EMBL/GenBank/DDBJ databases">
        <title>Bifidobacterium from non-human primates.</title>
        <authorList>
            <person name="Modesto M."/>
        </authorList>
    </citation>
    <scope>NUCLEOTIDE SEQUENCE [LARGE SCALE GENOMIC DNA]</scope>
    <source>
        <strain evidence="3 4">TREC</strain>
    </source>
</reference>
<dbReference type="InterPro" id="IPR029044">
    <property type="entry name" value="Nucleotide-diphossugar_trans"/>
</dbReference>
<dbReference type="RefSeq" id="WP_152350059.1">
    <property type="nucleotide sequence ID" value="NZ_WBSN01000005.1"/>
</dbReference>
<dbReference type="Proteomes" id="UP000469763">
    <property type="component" value="Unassembled WGS sequence"/>
</dbReference>
<keyword evidence="1" id="KW-0812">Transmembrane</keyword>
<comment type="caution">
    <text evidence="3">The sequence shown here is derived from an EMBL/GenBank/DDBJ whole genome shotgun (WGS) entry which is preliminary data.</text>
</comment>
<dbReference type="EMBL" id="WHZY01000006">
    <property type="protein sequence ID" value="NEG78352.1"/>
    <property type="molecule type" value="Genomic_DNA"/>
</dbReference>
<dbReference type="SUPFAM" id="SSF53448">
    <property type="entry name" value="Nucleotide-diphospho-sugar transferases"/>
    <property type="match status" value="1"/>
</dbReference>
<organism evidence="3 4">
    <name type="scientific">Bifidobacterium avesanii</name>
    <dbReference type="NCBI Taxonomy" id="1798157"/>
    <lineage>
        <taxon>Bacteria</taxon>
        <taxon>Bacillati</taxon>
        <taxon>Actinomycetota</taxon>
        <taxon>Actinomycetes</taxon>
        <taxon>Bifidobacteriales</taxon>
        <taxon>Bifidobacteriaceae</taxon>
        <taxon>Bifidobacterium</taxon>
    </lineage>
</organism>
<keyword evidence="1" id="KW-1133">Transmembrane helix</keyword>
<accession>A0A7K3TH18</accession>
<proteinExistence type="predicted"/>
<dbReference type="Pfam" id="PF13632">
    <property type="entry name" value="Glyco_trans_2_3"/>
    <property type="match status" value="1"/>
</dbReference>
<dbReference type="InterPro" id="IPR001173">
    <property type="entry name" value="Glyco_trans_2-like"/>
</dbReference>
<feature type="transmembrane region" description="Helical" evidence="1">
    <location>
        <begin position="532"/>
        <end position="550"/>
    </location>
</feature>
<feature type="transmembrane region" description="Helical" evidence="1">
    <location>
        <begin position="556"/>
        <end position="575"/>
    </location>
</feature>
<keyword evidence="3" id="KW-0808">Transferase</keyword>
<feature type="transmembrane region" description="Helical" evidence="1">
    <location>
        <begin position="707"/>
        <end position="729"/>
    </location>
</feature>
<feature type="transmembrane region" description="Helical" evidence="1">
    <location>
        <begin position="817"/>
        <end position="840"/>
    </location>
</feature>
<feature type="transmembrane region" description="Helical" evidence="1">
    <location>
        <begin position="1014"/>
        <end position="1032"/>
    </location>
</feature>
<feature type="transmembrane region" description="Helical" evidence="1">
    <location>
        <begin position="418"/>
        <end position="437"/>
    </location>
</feature>
<keyword evidence="1" id="KW-0472">Membrane</keyword>
<feature type="transmembrane region" description="Helical" evidence="1">
    <location>
        <begin position="632"/>
        <end position="651"/>
    </location>
</feature>
<dbReference type="GO" id="GO:0016740">
    <property type="term" value="F:transferase activity"/>
    <property type="evidence" value="ECO:0007669"/>
    <property type="project" value="UniProtKB-KW"/>
</dbReference>
<name>A0A7K3TH18_9BIFI</name>
<protein>
    <submittedName>
        <fullName evidence="3">Glycosyltransferase</fullName>
    </submittedName>
</protein>
<dbReference type="Gene3D" id="3.90.550.10">
    <property type="entry name" value="Spore Coat Polysaccharide Biosynthesis Protein SpsA, Chain A"/>
    <property type="match status" value="1"/>
</dbReference>
<keyword evidence="4" id="KW-1185">Reference proteome</keyword>
<feature type="transmembrane region" description="Helical" evidence="1">
    <location>
        <begin position="738"/>
        <end position="758"/>
    </location>
</feature>
<evidence type="ECO:0000259" key="2">
    <source>
        <dbReference type="Pfam" id="PF13632"/>
    </source>
</evidence>
<gene>
    <name evidence="3" type="ORF">GFD22_05095</name>
</gene>
<feature type="domain" description="Glycosyltransferase 2-like" evidence="2">
    <location>
        <begin position="133"/>
        <end position="328"/>
    </location>
</feature>
<dbReference type="PANTHER" id="PTHR43179:SF7">
    <property type="entry name" value="RHAMNOSYLTRANSFERASE WBBL"/>
    <property type="match status" value="1"/>
</dbReference>
<dbReference type="OrthoDB" id="3734530at2"/>
<dbReference type="PANTHER" id="PTHR43179">
    <property type="entry name" value="RHAMNOSYLTRANSFERASE WBBL"/>
    <property type="match status" value="1"/>
</dbReference>